<dbReference type="Pfam" id="PF05970">
    <property type="entry name" value="PIF1"/>
    <property type="match status" value="1"/>
</dbReference>
<dbReference type="InterPro" id="IPR038765">
    <property type="entry name" value="Papain-like_cys_pep_sf"/>
</dbReference>
<dbReference type="GO" id="GO:0006508">
    <property type="term" value="P:proteolysis"/>
    <property type="evidence" value="ECO:0007669"/>
    <property type="project" value="UniProtKB-KW"/>
</dbReference>
<keyword evidence="3 4" id="KW-0378">Hydrolase</keyword>
<keyword evidence="6" id="KW-1185">Reference proteome</keyword>
<keyword evidence="4" id="KW-0547">Nucleotide-binding</keyword>
<dbReference type="CDD" id="cd18809">
    <property type="entry name" value="SF1_C_RecD"/>
    <property type="match status" value="1"/>
</dbReference>
<sequence>MSIDIVNHNETDARLDEVVNHALQLPLTADDLDKVIKNQWINDDVIDKVIYRDVIEGHDDRLMVSAAVWSSPIPQYWGPERMRRLVRLPTMPWYSNTFRNATIPMNINNVHWSLAILNKESKNCEYYCTLRWPLEEPQLSKLKLICRLLLGGEECRIVTVASNSFGRQQGGVNCGPLVCILSHRIPNNLSLFFTHDDAQNWRREIDNYYRPFVVERDPNETENNQNDNDCKVIYDRKAKNKNVEKELINPSFEANQMVFQKKDTVILTTHKKGTKRKLNIKDLELKNKKTSKKTLQKGDNKTNNKKAKIGGKFVDEMEVDKTEDCEITENDDKTEKIVETVDKCISMEVEEKNEEKDQKLMTIEEETQAKKDKNESFDDYCKRKGISKKLRKSRHTYEKSISTAEKLLIENNRIRECMQKKREFKDKSWETESNRVRIQNMRTKTSAIQKNETNKKVKQAMRNQRNPKNLIGAGGNEIDDLLETHYLGAMDQICANDDCKAKHFKSEKVQGKTTFYGCCQHGKTVLPKQKPYPEALKKLFDLREFRDNIRPLNNVHSFASFNADTVNFGISRPGPYSYIVQGQIYYQINTALQNPESQPKSFGQLYIVDPNEAVETRLNTFSTLNKDITKIISETLVQINCHAKAFQMLHEQHKIQQKKAELYGITPSKLSLHFSMKKGVDPRRFNLQASNEVAAVFATTDDGEIPDSYVTIYDKEGRFLKTVNASDKNVEPWLYPIFFPHGEPLWNHEMKNFLGKKITRMAYAKFQISIRDGEFNAILYGGRLFQQWLVDTALKMVKERVEYLRKNQNKIYRDNYKNIDDFMQKYKIDNNATSIGTKVILPSTHPGSPRYMEQIYQDAMALVRKLGKPDLFITMTCNPNWREILENLLPGQTPADRPDLVARVFKQKLDFVVDLIEKKGYFGGCKAFVYTVEFQKRGLPHAHLLVTLLSDYKMRTAEVIDRYISAQFPDPEKYPNLFILVSQHMVHGSCGPRCEKDGKCSKGFAKNFQETTSLDEDAYPTYARPDNGRSVTKSSGFVADNRYVVPHCPNLLLLMNCHINVEVVSSIKAVKYLYKYIFKGHDSAAFKIVEGVVNYDECESFLNSRYMGAAEACWRIFGFELHKQSHSISRLPLHLPNEQTVSFADAENIEDLQAAMDSKNKFLEWFELNKRDANAKKYFYHEIPEHYTWAPIQNQKLTNVDGTKNKKQYQWKTREANFKVIGRMYSASPTNPELFHLRILLNHVKGATSFEDLKTVGTTICQTFTQACLELGLIEDDKEWGRVLEEAEVSLSPYQMRNLFVRLLIHCQPIAPHDLWDEFKEAMSEDFALQYPQDIAIKKAYREICRLLENEDTHITKFPTMPQDMEYDDDFDAYDPIHDEAIGNQMRSVANPEQETLIDKVLKVACDENAPIDVKKCFNIDGPGGSGKTYVYKALWHLLRSKGKKVLTMAFTGIAAILLPEGRTCHKTLGLPVPIYADSNSSIRPNTKQAKKLLETDVFIWDEAPMAPKYVLEIMDRLLQDLTKVDEPFGGKILLLGGDFRQLLPVRKNGTRSECVSLSIKFSNLWELFETHKLNRNMRADANEMEFAKYLLEIGEGKVNDENDYMEFPEEFIVENDLVEEVYGNLILQNRFEEASNSAILSARNADVDELNKEVVEMLDASTERLYTSIDSAIDGEALQELITQEYLNSLNPASLPPHELCLKKNTVVMLIRNLSKNEGLCNGTRLLVIGLLNNSLQCKILTGDKKGETVFIHRILLYNEENYPFTLARRQFPVKIAFAMTVNKSQGQTFEKVGLDLRKDVFNHGQLYVACSRVKRASALKIYLGKQRLNKRVKNFVYKEII</sequence>
<dbReference type="Gene3D" id="3.40.395.10">
    <property type="entry name" value="Adenoviral Proteinase, Chain A"/>
    <property type="match status" value="1"/>
</dbReference>
<comment type="catalytic activity">
    <reaction evidence="4">
        <text>ATP + H2O = ADP + phosphate + H(+)</text>
        <dbReference type="Rhea" id="RHEA:13065"/>
        <dbReference type="ChEBI" id="CHEBI:15377"/>
        <dbReference type="ChEBI" id="CHEBI:15378"/>
        <dbReference type="ChEBI" id="CHEBI:30616"/>
        <dbReference type="ChEBI" id="CHEBI:43474"/>
        <dbReference type="ChEBI" id="CHEBI:456216"/>
        <dbReference type="EC" id="5.6.2.3"/>
    </reaction>
</comment>
<keyword evidence="4" id="KW-0234">DNA repair</keyword>
<keyword evidence="4" id="KW-0067">ATP-binding</keyword>
<comment type="similarity">
    <text evidence="1">Belongs to the peptidase C48 family.</text>
</comment>
<dbReference type="PANTHER" id="PTHR10492">
    <property type="match status" value="1"/>
</dbReference>
<proteinExistence type="inferred from homology"/>
<dbReference type="InterPro" id="IPR025476">
    <property type="entry name" value="Helitron_helicase-like"/>
</dbReference>
<comment type="cofactor">
    <cofactor evidence="4">
        <name>Mg(2+)</name>
        <dbReference type="ChEBI" id="CHEBI:18420"/>
    </cofactor>
</comment>
<evidence type="ECO:0000259" key="5">
    <source>
        <dbReference type="PROSITE" id="PS50600"/>
    </source>
</evidence>
<evidence type="ECO:0000313" key="7">
    <source>
        <dbReference type="WBParaSite" id="PDA_v2.g21569.t1"/>
    </source>
</evidence>
<evidence type="ECO:0000256" key="4">
    <source>
        <dbReference type="RuleBase" id="RU363044"/>
    </source>
</evidence>
<dbReference type="SUPFAM" id="SSF54001">
    <property type="entry name" value="Cysteine proteinases"/>
    <property type="match status" value="1"/>
</dbReference>
<dbReference type="InterPro" id="IPR049163">
    <property type="entry name" value="Pif1-like_2B_dom"/>
</dbReference>
<dbReference type="GO" id="GO:0006281">
    <property type="term" value="P:DNA repair"/>
    <property type="evidence" value="ECO:0007669"/>
    <property type="project" value="UniProtKB-KW"/>
</dbReference>
<dbReference type="Pfam" id="PF21530">
    <property type="entry name" value="Pif1_2B_dom"/>
    <property type="match status" value="1"/>
</dbReference>
<feature type="domain" description="Ubiquitin-like protease family profile" evidence="5">
    <location>
        <begin position="25"/>
        <end position="185"/>
    </location>
</feature>
<dbReference type="GO" id="GO:0006310">
    <property type="term" value="P:DNA recombination"/>
    <property type="evidence" value="ECO:0007669"/>
    <property type="project" value="UniProtKB-KW"/>
</dbReference>
<accession>A0A914PYM2</accession>
<dbReference type="SUPFAM" id="SSF52540">
    <property type="entry name" value="P-loop containing nucleoside triphosphate hydrolases"/>
    <property type="match status" value="2"/>
</dbReference>
<keyword evidence="4" id="KW-0347">Helicase</keyword>
<evidence type="ECO:0000313" key="6">
    <source>
        <dbReference type="Proteomes" id="UP000887578"/>
    </source>
</evidence>
<dbReference type="GO" id="GO:0043139">
    <property type="term" value="F:5'-3' DNA helicase activity"/>
    <property type="evidence" value="ECO:0007669"/>
    <property type="project" value="UniProtKB-EC"/>
</dbReference>
<name>A0A914PYM2_9BILA</name>
<dbReference type="PANTHER" id="PTHR10492:SF57">
    <property type="entry name" value="ATP-DEPENDENT DNA HELICASE"/>
    <property type="match status" value="1"/>
</dbReference>
<evidence type="ECO:0000256" key="3">
    <source>
        <dbReference type="ARBA" id="ARBA00022801"/>
    </source>
</evidence>
<organism evidence="6 7">
    <name type="scientific">Panagrolaimus davidi</name>
    <dbReference type="NCBI Taxonomy" id="227884"/>
    <lineage>
        <taxon>Eukaryota</taxon>
        <taxon>Metazoa</taxon>
        <taxon>Ecdysozoa</taxon>
        <taxon>Nematoda</taxon>
        <taxon>Chromadorea</taxon>
        <taxon>Rhabditida</taxon>
        <taxon>Tylenchina</taxon>
        <taxon>Panagrolaimomorpha</taxon>
        <taxon>Panagrolaimoidea</taxon>
        <taxon>Panagrolaimidae</taxon>
        <taxon>Panagrolaimus</taxon>
    </lineage>
</organism>
<keyword evidence="4" id="KW-0233">DNA recombination</keyword>
<evidence type="ECO:0000256" key="2">
    <source>
        <dbReference type="ARBA" id="ARBA00022670"/>
    </source>
</evidence>
<dbReference type="GO" id="GO:0000723">
    <property type="term" value="P:telomere maintenance"/>
    <property type="evidence" value="ECO:0007669"/>
    <property type="project" value="InterPro"/>
</dbReference>
<keyword evidence="4" id="KW-0227">DNA damage</keyword>
<keyword evidence="2" id="KW-0645">Protease</keyword>
<dbReference type="Proteomes" id="UP000887578">
    <property type="component" value="Unplaced"/>
</dbReference>
<dbReference type="InterPro" id="IPR003653">
    <property type="entry name" value="Peptidase_C48_C"/>
</dbReference>
<evidence type="ECO:0000256" key="1">
    <source>
        <dbReference type="ARBA" id="ARBA00005234"/>
    </source>
</evidence>
<dbReference type="Pfam" id="PF14214">
    <property type="entry name" value="Helitron_like_N"/>
    <property type="match status" value="1"/>
</dbReference>
<dbReference type="PROSITE" id="PS50600">
    <property type="entry name" value="ULP_PROTEASE"/>
    <property type="match status" value="1"/>
</dbReference>
<dbReference type="GO" id="GO:0008234">
    <property type="term" value="F:cysteine-type peptidase activity"/>
    <property type="evidence" value="ECO:0007669"/>
    <property type="project" value="InterPro"/>
</dbReference>
<dbReference type="EC" id="5.6.2.3" evidence="4"/>
<protein>
    <recommendedName>
        <fullName evidence="4">ATP-dependent DNA helicase</fullName>
        <ecNumber evidence="4">5.6.2.3</ecNumber>
    </recommendedName>
</protein>
<dbReference type="InterPro" id="IPR027417">
    <property type="entry name" value="P-loop_NTPase"/>
</dbReference>
<dbReference type="WBParaSite" id="PDA_v2.g21569.t1">
    <property type="protein sequence ID" value="PDA_v2.g21569.t1"/>
    <property type="gene ID" value="PDA_v2.g21569"/>
</dbReference>
<dbReference type="Gene3D" id="3.40.50.300">
    <property type="entry name" value="P-loop containing nucleotide triphosphate hydrolases"/>
    <property type="match status" value="2"/>
</dbReference>
<comment type="similarity">
    <text evidence="4">Belongs to the helicase family.</text>
</comment>
<reference evidence="7" key="1">
    <citation type="submission" date="2022-11" db="UniProtKB">
        <authorList>
            <consortium name="WormBaseParasite"/>
        </authorList>
    </citation>
    <scope>IDENTIFICATION</scope>
</reference>
<dbReference type="InterPro" id="IPR010285">
    <property type="entry name" value="DNA_helicase_pif1-like_DEAD"/>
</dbReference>
<dbReference type="GO" id="GO:0005524">
    <property type="term" value="F:ATP binding"/>
    <property type="evidence" value="ECO:0007669"/>
    <property type="project" value="UniProtKB-KW"/>
</dbReference>